<dbReference type="InterPro" id="IPR015797">
    <property type="entry name" value="NUDIX_hydrolase-like_dom_sf"/>
</dbReference>
<gene>
    <name evidence="6" type="ORF">J4N46_01505</name>
</gene>
<feature type="domain" description="Nudix hydrolase" evidence="5">
    <location>
        <begin position="35"/>
        <end position="172"/>
    </location>
</feature>
<evidence type="ECO:0000256" key="3">
    <source>
        <dbReference type="ARBA" id="ARBA00022842"/>
    </source>
</evidence>
<comment type="similarity">
    <text evidence="4">Belongs to the Nudix hydrolase family.</text>
</comment>
<protein>
    <submittedName>
        <fullName evidence="6">NUDIX domain-containing protein</fullName>
    </submittedName>
</protein>
<reference evidence="6 7" key="1">
    <citation type="submission" date="2021-03" db="EMBL/GenBank/DDBJ databases">
        <title>Isolation and description of Capnocytophaga bilenii sp. nov., a novel Capnocytophaga species, isolated from a gingivitis subject.</title>
        <authorList>
            <person name="Antezack A."/>
            <person name="Monnet-Corti V."/>
            <person name="La Scola B."/>
        </authorList>
    </citation>
    <scope>NUCLEOTIDE SEQUENCE [LARGE SCALE GENOMIC DNA]</scope>
    <source>
        <strain evidence="6 7">Marseille-Q4570</strain>
    </source>
</reference>
<organism evidence="6 7">
    <name type="scientific">Capnocytophaga bilenii</name>
    <dbReference type="NCBI Taxonomy" id="2819369"/>
    <lineage>
        <taxon>Bacteria</taxon>
        <taxon>Pseudomonadati</taxon>
        <taxon>Bacteroidota</taxon>
        <taxon>Flavobacteriia</taxon>
        <taxon>Flavobacteriales</taxon>
        <taxon>Flavobacteriaceae</taxon>
        <taxon>Capnocytophaga</taxon>
    </lineage>
</organism>
<dbReference type="Proteomes" id="UP000681610">
    <property type="component" value="Unassembled WGS sequence"/>
</dbReference>
<dbReference type="InterPro" id="IPR020476">
    <property type="entry name" value="Nudix_hydrolase"/>
</dbReference>
<dbReference type="PRINTS" id="PR00502">
    <property type="entry name" value="NUDIXFAMILY"/>
</dbReference>
<keyword evidence="3" id="KW-0460">Magnesium</keyword>
<keyword evidence="7" id="KW-1185">Reference proteome</keyword>
<keyword evidence="2 4" id="KW-0378">Hydrolase</keyword>
<evidence type="ECO:0000313" key="6">
    <source>
        <dbReference type="EMBL" id="MBO1883134.1"/>
    </source>
</evidence>
<dbReference type="PANTHER" id="PTHR43222:SF2">
    <property type="entry name" value="NUDIX HYDROLASE 23, CHLOROPLASTIC"/>
    <property type="match status" value="1"/>
</dbReference>
<dbReference type="EMBL" id="JAGDYP010000001">
    <property type="protein sequence ID" value="MBO1883134.1"/>
    <property type="molecule type" value="Genomic_DNA"/>
</dbReference>
<comment type="cofactor">
    <cofactor evidence="1">
        <name>Mg(2+)</name>
        <dbReference type="ChEBI" id="CHEBI:18420"/>
    </cofactor>
</comment>
<dbReference type="InterPro" id="IPR000086">
    <property type="entry name" value="NUDIX_hydrolase_dom"/>
</dbReference>
<sequence length="175" mass="20002">MKSIFKYCPNCTSTDIEFPNNVRFECHNCGFTYFHNIAAAVAVVFKQGDKILFTVRNIDPDKGKLDLPGGFIDPNETAQEAACREVREELGIEVVPSQMRFLTTFPNNYLYKEVPYRTMDMFFLCELPTTQLSITAPDEIKSLEWFPIAEIPVDKIGFLSIRTVTEMIINKELAI</sequence>
<dbReference type="RefSeq" id="WP_208057726.1">
    <property type="nucleotide sequence ID" value="NZ_JAGDYP010000001.1"/>
</dbReference>
<proteinExistence type="inferred from homology"/>
<accession>A0ABS3PUZ1</accession>
<evidence type="ECO:0000259" key="5">
    <source>
        <dbReference type="PROSITE" id="PS51462"/>
    </source>
</evidence>
<name>A0ABS3PUZ1_9FLAO</name>
<evidence type="ECO:0000313" key="7">
    <source>
        <dbReference type="Proteomes" id="UP000681610"/>
    </source>
</evidence>
<dbReference type="CDD" id="cd04681">
    <property type="entry name" value="NUDIX_Hydrolase"/>
    <property type="match status" value="1"/>
</dbReference>
<comment type="caution">
    <text evidence="6">The sequence shown here is derived from an EMBL/GenBank/DDBJ whole genome shotgun (WGS) entry which is preliminary data.</text>
</comment>
<dbReference type="PROSITE" id="PS00893">
    <property type="entry name" value="NUDIX_BOX"/>
    <property type="match status" value="1"/>
</dbReference>
<evidence type="ECO:0000256" key="4">
    <source>
        <dbReference type="RuleBase" id="RU003476"/>
    </source>
</evidence>
<dbReference type="PANTHER" id="PTHR43222">
    <property type="entry name" value="NUDIX HYDROLASE 23"/>
    <property type="match status" value="1"/>
</dbReference>
<evidence type="ECO:0000256" key="1">
    <source>
        <dbReference type="ARBA" id="ARBA00001946"/>
    </source>
</evidence>
<dbReference type="InterPro" id="IPR020084">
    <property type="entry name" value="NUDIX_hydrolase_CS"/>
</dbReference>
<dbReference type="Pfam" id="PF00293">
    <property type="entry name" value="NUDIX"/>
    <property type="match status" value="1"/>
</dbReference>
<dbReference type="PROSITE" id="PS51462">
    <property type="entry name" value="NUDIX"/>
    <property type="match status" value="1"/>
</dbReference>
<dbReference type="SUPFAM" id="SSF55811">
    <property type="entry name" value="Nudix"/>
    <property type="match status" value="1"/>
</dbReference>
<evidence type="ECO:0000256" key="2">
    <source>
        <dbReference type="ARBA" id="ARBA00022801"/>
    </source>
</evidence>
<dbReference type="Gene3D" id="3.90.79.10">
    <property type="entry name" value="Nucleoside Triphosphate Pyrophosphohydrolase"/>
    <property type="match status" value="1"/>
</dbReference>